<evidence type="ECO:0000256" key="2">
    <source>
        <dbReference type="SAM" id="SignalP"/>
    </source>
</evidence>
<comment type="caution">
    <text evidence="3">The sequence shown here is derived from an EMBL/GenBank/DDBJ whole genome shotgun (WGS) entry which is preliminary data.</text>
</comment>
<proteinExistence type="predicted"/>
<dbReference type="Proteomes" id="UP001642540">
    <property type="component" value="Unassembled WGS sequence"/>
</dbReference>
<organism evidence="3 4">
    <name type="scientific">Orchesella dallaii</name>
    <dbReference type="NCBI Taxonomy" id="48710"/>
    <lineage>
        <taxon>Eukaryota</taxon>
        <taxon>Metazoa</taxon>
        <taxon>Ecdysozoa</taxon>
        <taxon>Arthropoda</taxon>
        <taxon>Hexapoda</taxon>
        <taxon>Collembola</taxon>
        <taxon>Entomobryomorpha</taxon>
        <taxon>Entomobryoidea</taxon>
        <taxon>Orchesellidae</taxon>
        <taxon>Orchesellinae</taxon>
        <taxon>Orchesella</taxon>
    </lineage>
</organism>
<gene>
    <name evidence="3" type="ORF">ODALV1_LOCUS232</name>
</gene>
<evidence type="ECO:0000313" key="3">
    <source>
        <dbReference type="EMBL" id="CAL8068358.1"/>
    </source>
</evidence>
<accession>A0ABP1PM11</accession>
<feature type="signal peptide" evidence="2">
    <location>
        <begin position="1"/>
        <end position="19"/>
    </location>
</feature>
<dbReference type="EMBL" id="CAXLJM020000001">
    <property type="protein sequence ID" value="CAL8068358.1"/>
    <property type="molecule type" value="Genomic_DNA"/>
</dbReference>
<keyword evidence="4" id="KW-1185">Reference proteome</keyword>
<protein>
    <submittedName>
        <fullName evidence="3">Uncharacterized protein</fullName>
    </submittedName>
</protein>
<sequence>MRASIIFFVFAVVTAVAIASPHHQGGNSDDGVPGGRVRRGGVCSSCKGKEGGNPGQSSSGSGIAPTLHNGGIGDSPAPIKKTR</sequence>
<evidence type="ECO:0000256" key="1">
    <source>
        <dbReference type="SAM" id="MobiDB-lite"/>
    </source>
</evidence>
<reference evidence="3 4" key="1">
    <citation type="submission" date="2024-08" db="EMBL/GenBank/DDBJ databases">
        <authorList>
            <person name="Cucini C."/>
            <person name="Frati F."/>
        </authorList>
    </citation>
    <scope>NUCLEOTIDE SEQUENCE [LARGE SCALE GENOMIC DNA]</scope>
</reference>
<name>A0ABP1PM11_9HEXA</name>
<evidence type="ECO:0000313" key="4">
    <source>
        <dbReference type="Proteomes" id="UP001642540"/>
    </source>
</evidence>
<feature type="region of interest" description="Disordered" evidence="1">
    <location>
        <begin position="20"/>
        <end position="83"/>
    </location>
</feature>
<feature type="chain" id="PRO_5046691891" evidence="2">
    <location>
        <begin position="20"/>
        <end position="83"/>
    </location>
</feature>
<keyword evidence="2" id="KW-0732">Signal</keyword>